<evidence type="ECO:0000256" key="1">
    <source>
        <dbReference type="SAM" id="MobiDB-lite"/>
    </source>
</evidence>
<dbReference type="InterPro" id="IPR013783">
    <property type="entry name" value="Ig-like_fold"/>
</dbReference>
<evidence type="ECO:0000313" key="7">
    <source>
        <dbReference type="Proteomes" id="UP000548867"/>
    </source>
</evidence>
<dbReference type="InterPro" id="IPR015184">
    <property type="entry name" value="QH-AmDH_asu_dom_IV"/>
</dbReference>
<dbReference type="GO" id="GO:0009055">
    <property type="term" value="F:electron transfer activity"/>
    <property type="evidence" value="ECO:0007669"/>
    <property type="project" value="InterPro"/>
</dbReference>
<proteinExistence type="predicted"/>
<comment type="caution">
    <text evidence="6">The sequence shown here is derived from an EMBL/GenBank/DDBJ whole genome shotgun (WGS) entry which is preliminary data.</text>
</comment>
<feature type="domain" description="Quinohemoprotein amine dehydrogenase alpha subunit" evidence="5">
    <location>
        <begin position="252"/>
        <end position="366"/>
    </location>
</feature>
<dbReference type="Gene3D" id="2.40.128.120">
    <property type="entry name" value="Quinohemoprotein amine dehydrogenase alpha subunit, domain 2"/>
    <property type="match status" value="1"/>
</dbReference>
<keyword evidence="7" id="KW-1185">Reference proteome</keyword>
<evidence type="ECO:0000259" key="3">
    <source>
        <dbReference type="Pfam" id="PF09099"/>
    </source>
</evidence>
<dbReference type="InterPro" id="IPR023887">
    <property type="entry name" value="QH-AmDH_asu"/>
</dbReference>
<dbReference type="RefSeq" id="WP_246404407.1">
    <property type="nucleotide sequence ID" value="NZ_JACIDX010000006.1"/>
</dbReference>
<dbReference type="SUPFAM" id="SSF69298">
    <property type="entry name" value="Quinohemoprotein amine dehydrogenase A chain, domain 3"/>
    <property type="match status" value="1"/>
</dbReference>
<dbReference type="Pfam" id="PF09099">
    <property type="entry name" value="Qn_am_d_aIII"/>
    <property type="match status" value="1"/>
</dbReference>
<feature type="domain" description="Quinohemoprotein amine dehydrogenase alpha subunit haem binding" evidence="2">
    <location>
        <begin position="67"/>
        <end position="200"/>
    </location>
</feature>
<gene>
    <name evidence="6" type="ORF">GGR38_001903</name>
</gene>
<dbReference type="SUPFAM" id="SSF46626">
    <property type="entry name" value="Cytochrome c"/>
    <property type="match status" value="1"/>
</dbReference>
<evidence type="ECO:0000259" key="2">
    <source>
        <dbReference type="Pfam" id="PF09098"/>
    </source>
</evidence>
<accession>A0A7W6G5Q6</accession>
<dbReference type="PROSITE" id="PS51318">
    <property type="entry name" value="TAT"/>
    <property type="match status" value="1"/>
</dbReference>
<sequence>MTFPSDPSDIGAPASLKHTPSRHRRRLALLGLTATALGMAVLHGAAPAVAQADEQAGEKEAGIPVTDKLVIDKCGACHTNDGKGNLSRISWMRTTPEGWAQAIHRMVKLNGLVITAEDAKKVIRSLSASHGLAPDEAKPVMYLTEKRVLDETNIPNETVRAACASCHAFAQPLSWRRSANEWKLLQEFHIALYSQAEVQYRRGVDEHGIPQGYGAPAAKGPTPGEVALEYMRKVAPLHSAEWASWSARMRPAALAGKWLVSADLPGKGRYAGSMVIAPKGDDFTTTITLKSLKDGTTITRTGSGIVYSGYSWRGKSKGAGDMAAPDAPAHEARETMWFAPDQKSAAGRWYWGAYEEFGFDVKLTKASAEPTIASVTPDAVKTGTMGAQLHIIGDKLPTKFALSDITLGKGVVARKIVSASDDEIVLSVDVAADATVGAHDVAIGGAVLEKALPIYKKVDYIKVTPETSLARLGGSEKHPKGYLQFEAIGYDKGADGKAGTADDVAIGPIDATFSMGEFPSVYYDDDVNFVGKLSTAGFFTPNIDGPNPQRKWNRNNYGEVWVTATAKAEKGADGKPLTAKAFMVVTVPAYKRWDQPEVNQ</sequence>
<dbReference type="InterPro" id="IPR036718">
    <property type="entry name" value="H-AmDH_asu_dom2_sf"/>
</dbReference>
<protein>
    <submittedName>
        <fullName evidence="6">Quinohemoprotein amine dehydrogenase</fullName>
        <ecNumber evidence="6">1.4.9.1</ecNumber>
    </submittedName>
</protein>
<dbReference type="InterPro" id="IPR014756">
    <property type="entry name" value="Ig_E-set"/>
</dbReference>
<dbReference type="Proteomes" id="UP000548867">
    <property type="component" value="Unassembled WGS sequence"/>
</dbReference>
<dbReference type="InterPro" id="IPR006311">
    <property type="entry name" value="TAT_signal"/>
</dbReference>
<dbReference type="EMBL" id="JACIDX010000006">
    <property type="protein sequence ID" value="MBB3954954.1"/>
    <property type="molecule type" value="Genomic_DNA"/>
</dbReference>
<dbReference type="InterPro" id="IPR015183">
    <property type="entry name" value="QH-AmDH_asu_dom_III"/>
</dbReference>
<dbReference type="Pfam" id="PF09100">
    <property type="entry name" value="Qn_am_d_aIV"/>
    <property type="match status" value="1"/>
</dbReference>
<name>A0A7W6G5Q6_9SPHN</name>
<dbReference type="Pfam" id="PF14930">
    <property type="entry name" value="Qn_am_d_aII"/>
    <property type="match status" value="1"/>
</dbReference>
<dbReference type="SUPFAM" id="SSF81296">
    <property type="entry name" value="E set domains"/>
    <property type="match status" value="2"/>
</dbReference>
<dbReference type="GO" id="GO:0020037">
    <property type="term" value="F:heme binding"/>
    <property type="evidence" value="ECO:0007669"/>
    <property type="project" value="InterPro"/>
</dbReference>
<dbReference type="InterPro" id="IPR036909">
    <property type="entry name" value="Cyt_c-like_dom_sf"/>
</dbReference>
<evidence type="ECO:0000313" key="6">
    <source>
        <dbReference type="EMBL" id="MBB3954954.1"/>
    </source>
</evidence>
<feature type="domain" description="Quinohemoprotein amine dehydrogenase alpha subunit" evidence="4">
    <location>
        <begin position="461"/>
        <end position="598"/>
    </location>
</feature>
<feature type="region of interest" description="Disordered" evidence="1">
    <location>
        <begin position="1"/>
        <end position="20"/>
    </location>
</feature>
<reference evidence="6 7" key="1">
    <citation type="submission" date="2020-08" db="EMBL/GenBank/DDBJ databases">
        <title>Genomic Encyclopedia of Type Strains, Phase IV (KMG-IV): sequencing the most valuable type-strain genomes for metagenomic binning, comparative biology and taxonomic classification.</title>
        <authorList>
            <person name="Goeker M."/>
        </authorList>
    </citation>
    <scope>NUCLEOTIDE SEQUENCE [LARGE SCALE GENOMIC DNA]</scope>
    <source>
        <strain evidence="6 7">DSM 27057</strain>
    </source>
</reference>
<evidence type="ECO:0000259" key="4">
    <source>
        <dbReference type="Pfam" id="PF09100"/>
    </source>
</evidence>
<dbReference type="Gene3D" id="1.10.760.10">
    <property type="entry name" value="Cytochrome c-like domain"/>
    <property type="match status" value="1"/>
</dbReference>
<dbReference type="AlphaFoldDB" id="A0A7W6G5Q6"/>
<dbReference type="NCBIfam" id="TIGR03908">
    <property type="entry name" value="QH_alpha"/>
    <property type="match status" value="1"/>
</dbReference>
<dbReference type="Pfam" id="PF09098">
    <property type="entry name" value="Dehyd-heme_bind"/>
    <property type="match status" value="1"/>
</dbReference>
<dbReference type="InterPro" id="IPR015182">
    <property type="entry name" value="QH-AmDH_asu_heme-bd_dom"/>
</dbReference>
<organism evidence="6 7">
    <name type="scientific">Novosphingobium sediminicola</name>
    <dbReference type="NCBI Taxonomy" id="563162"/>
    <lineage>
        <taxon>Bacteria</taxon>
        <taxon>Pseudomonadati</taxon>
        <taxon>Pseudomonadota</taxon>
        <taxon>Alphaproteobacteria</taxon>
        <taxon>Sphingomonadales</taxon>
        <taxon>Sphingomonadaceae</taxon>
        <taxon>Novosphingobium</taxon>
    </lineage>
</organism>
<dbReference type="Gene3D" id="2.60.40.10">
    <property type="entry name" value="Immunoglobulins"/>
    <property type="match status" value="2"/>
</dbReference>
<feature type="domain" description="Quinohemoprotein amine dehydrogenase alpha subunit" evidence="3">
    <location>
        <begin position="369"/>
        <end position="456"/>
    </location>
</feature>
<dbReference type="InterPro" id="IPR009111">
    <property type="entry name" value="QH-AmDH_asu_dom2"/>
</dbReference>
<keyword evidence="6" id="KW-0560">Oxidoreductase</keyword>
<evidence type="ECO:0000259" key="5">
    <source>
        <dbReference type="Pfam" id="PF14930"/>
    </source>
</evidence>
<dbReference type="GO" id="GO:0052876">
    <property type="term" value="F:methylamine dehydrogenase (amicyanin) activity"/>
    <property type="evidence" value="ECO:0007669"/>
    <property type="project" value="UniProtKB-EC"/>
</dbReference>
<dbReference type="EC" id="1.4.9.1" evidence="6"/>